<dbReference type="Gene3D" id="3.20.20.30">
    <property type="entry name" value="Luciferase-like domain"/>
    <property type="match status" value="1"/>
</dbReference>
<organism evidence="5 6">
    <name type="scientific">Pedococcus aerophilus</name>
    <dbReference type="NCBI Taxonomy" id="436356"/>
    <lineage>
        <taxon>Bacteria</taxon>
        <taxon>Bacillati</taxon>
        <taxon>Actinomycetota</taxon>
        <taxon>Actinomycetes</taxon>
        <taxon>Micrococcales</taxon>
        <taxon>Intrasporangiaceae</taxon>
        <taxon>Pedococcus</taxon>
    </lineage>
</organism>
<dbReference type="CDD" id="cd01097">
    <property type="entry name" value="Tetrahydromethanopterin_reductase"/>
    <property type="match status" value="1"/>
</dbReference>
<evidence type="ECO:0008006" key="7">
    <source>
        <dbReference type="Google" id="ProtNLM"/>
    </source>
</evidence>
<proteinExistence type="predicted"/>
<evidence type="ECO:0000259" key="3">
    <source>
        <dbReference type="Pfam" id="PF00296"/>
    </source>
</evidence>
<dbReference type="PANTHER" id="PTHR43244:SF1">
    <property type="entry name" value="5,10-METHYLENETETRAHYDROMETHANOPTERIN REDUCTASE"/>
    <property type="match status" value="1"/>
</dbReference>
<evidence type="ECO:0000313" key="5">
    <source>
        <dbReference type="EMBL" id="GAA2736216.1"/>
    </source>
</evidence>
<feature type="region of interest" description="Disordered" evidence="2">
    <location>
        <begin position="291"/>
        <end position="372"/>
    </location>
</feature>
<keyword evidence="1" id="KW-0560">Oxidoreductase</keyword>
<dbReference type="Proteomes" id="UP001501326">
    <property type="component" value="Unassembled WGS sequence"/>
</dbReference>
<gene>
    <name evidence="5" type="ORF">GCM10009867_20380</name>
</gene>
<reference evidence="6" key="1">
    <citation type="journal article" date="2019" name="Int. J. Syst. Evol. Microbiol.">
        <title>The Global Catalogue of Microorganisms (GCM) 10K type strain sequencing project: providing services to taxonomists for standard genome sequencing and annotation.</title>
        <authorList>
            <consortium name="The Broad Institute Genomics Platform"/>
            <consortium name="The Broad Institute Genome Sequencing Center for Infectious Disease"/>
            <person name="Wu L."/>
            <person name="Ma J."/>
        </authorList>
    </citation>
    <scope>NUCLEOTIDE SEQUENCE [LARGE SCALE GENOMIC DNA]</scope>
    <source>
        <strain evidence="6">JCM 16378</strain>
    </source>
</reference>
<dbReference type="RefSeq" id="WP_344192779.1">
    <property type="nucleotide sequence ID" value="NZ_BAAARN010000001.1"/>
</dbReference>
<dbReference type="SUPFAM" id="SSF51679">
    <property type="entry name" value="Bacterial luciferase-like"/>
    <property type="match status" value="1"/>
</dbReference>
<accession>A0ABP6H5X8</accession>
<dbReference type="EMBL" id="BAAARN010000001">
    <property type="protein sequence ID" value="GAA2736216.1"/>
    <property type="molecule type" value="Genomic_DNA"/>
</dbReference>
<protein>
    <recommendedName>
        <fullName evidence="7">5,10-methylene tetrahydromethanopterin reductase</fullName>
    </recommendedName>
</protein>
<dbReference type="InterPro" id="IPR036661">
    <property type="entry name" value="Luciferase-like_sf"/>
</dbReference>
<feature type="compositionally biased region" description="Basic and acidic residues" evidence="2">
    <location>
        <begin position="291"/>
        <end position="301"/>
    </location>
</feature>
<feature type="domain" description="Hemerythrin-like" evidence="4">
    <location>
        <begin position="375"/>
        <end position="520"/>
    </location>
</feature>
<dbReference type="CDD" id="cd12108">
    <property type="entry name" value="Hr-like"/>
    <property type="match status" value="1"/>
</dbReference>
<dbReference type="InterPro" id="IPR012312">
    <property type="entry name" value="Hemerythrin-like"/>
</dbReference>
<dbReference type="Pfam" id="PF00296">
    <property type="entry name" value="Bac_luciferase"/>
    <property type="match status" value="1"/>
</dbReference>
<dbReference type="Pfam" id="PF01814">
    <property type="entry name" value="Hemerythrin"/>
    <property type="match status" value="1"/>
</dbReference>
<keyword evidence="6" id="KW-1185">Reference proteome</keyword>
<evidence type="ECO:0000313" key="6">
    <source>
        <dbReference type="Proteomes" id="UP001501326"/>
    </source>
</evidence>
<name>A0ABP6H5X8_9MICO</name>
<evidence type="ECO:0000256" key="2">
    <source>
        <dbReference type="SAM" id="MobiDB-lite"/>
    </source>
</evidence>
<dbReference type="Gene3D" id="1.20.120.520">
    <property type="entry name" value="nmb1532 protein domain like"/>
    <property type="match status" value="1"/>
</dbReference>
<dbReference type="PANTHER" id="PTHR43244">
    <property type="match status" value="1"/>
</dbReference>
<feature type="compositionally biased region" description="Polar residues" evidence="2">
    <location>
        <begin position="306"/>
        <end position="318"/>
    </location>
</feature>
<dbReference type="InterPro" id="IPR011251">
    <property type="entry name" value="Luciferase-like_dom"/>
</dbReference>
<dbReference type="InterPro" id="IPR050564">
    <property type="entry name" value="F420-G6PD/mer"/>
</dbReference>
<evidence type="ECO:0000256" key="1">
    <source>
        <dbReference type="ARBA" id="ARBA00023002"/>
    </source>
</evidence>
<evidence type="ECO:0000259" key="4">
    <source>
        <dbReference type="Pfam" id="PF01814"/>
    </source>
</evidence>
<comment type="caution">
    <text evidence="5">The sequence shown here is derived from an EMBL/GenBank/DDBJ whole genome shotgun (WGS) entry which is preliminary data.</text>
</comment>
<sequence>MTDYGHELEFGIFPSPDADRFPETLAMAEAADVGGLDLVTIQDHPYQAKHLDAWTLLSVIAARTTSVRVAPNVANLPLRPPVVLARSVATLDQLSGGRVELGLGTGAFWDAIVAAGGPRRTPGEAVEALEEAIAVIRGLWSGRGSVTVDGDHYPVKGLHAGPAPAHDVAIWLGAYKPRMLRVTGRLADGWLPSMGYAAPEALSAMNATLDEAAVKAGRSPVDIRRLYNIHGRFGSGAGLLEGQPRDWAEQLAEITLDQGMSTYILAVSSLDDVERFATEVAPLTRELVDAERARAATRPDEDGSTDESLTGTEPTSTAGGFAEEPSSQGRPLEVRATTAPGTQVPADVWDESTRPSAPVDPDERFTASQQATGQHLVDVHDHLRGELERLRDVVEQVAQGETDAGRARNIINELTMRQNNWTLGAYCASYCRVVTGHHTLEDRSVFPHLRHSDPQLAPVIDRLEAEHHVIHDVLEKVDHALVQMVSGERGTSVVREAVDLLSATLLSHLSYEERELIPALSRHGFS</sequence>
<feature type="domain" description="Luciferase-like" evidence="3">
    <location>
        <begin position="17"/>
        <end position="229"/>
    </location>
</feature>